<evidence type="ECO:0000259" key="7">
    <source>
        <dbReference type="PROSITE" id="PS50022"/>
    </source>
</evidence>
<dbReference type="InterPro" id="IPR018247">
    <property type="entry name" value="EF_Hand_1_Ca_BS"/>
</dbReference>
<dbReference type="InterPro" id="IPR053180">
    <property type="entry name" value="Ca-binding_acidic-repeat"/>
</dbReference>
<dbReference type="PROSITE" id="PS00018">
    <property type="entry name" value="EF_HAND_1"/>
    <property type="match status" value="1"/>
</dbReference>
<dbReference type="PANTHER" id="PTHR37467:SF1">
    <property type="entry name" value="EXPORTED CALCIUM-BINDING GLYCOPROTEIN"/>
    <property type="match status" value="1"/>
</dbReference>
<keyword evidence="9" id="KW-1185">Reference proteome</keyword>
<feature type="region of interest" description="Disordered" evidence="5">
    <location>
        <begin position="552"/>
        <end position="616"/>
    </location>
</feature>
<evidence type="ECO:0000256" key="4">
    <source>
        <dbReference type="ARBA" id="ARBA00022837"/>
    </source>
</evidence>
<protein>
    <submittedName>
        <fullName evidence="8">Discoidin domain-containing protein</fullName>
    </submittedName>
</protein>
<evidence type="ECO:0000256" key="2">
    <source>
        <dbReference type="ARBA" id="ARBA00022525"/>
    </source>
</evidence>
<dbReference type="Pfam" id="PF00754">
    <property type="entry name" value="F5_F8_type_C"/>
    <property type="match status" value="2"/>
</dbReference>
<feature type="domain" description="F5/8 type C" evidence="7">
    <location>
        <begin position="353"/>
        <end position="512"/>
    </location>
</feature>
<feature type="region of interest" description="Disordered" evidence="5">
    <location>
        <begin position="862"/>
        <end position="939"/>
    </location>
</feature>
<reference evidence="8 9" key="1">
    <citation type="submission" date="2020-04" db="EMBL/GenBank/DDBJ databases">
        <title>Luteolibacter sp. G-1-1-1 isolated from soil.</title>
        <authorList>
            <person name="Dahal R.H."/>
        </authorList>
    </citation>
    <scope>NUCLEOTIDE SEQUENCE [LARGE SCALE GENOMIC DNA]</scope>
    <source>
        <strain evidence="8 9">G-1-1-1</strain>
    </source>
</reference>
<evidence type="ECO:0000313" key="9">
    <source>
        <dbReference type="Proteomes" id="UP000501812"/>
    </source>
</evidence>
<dbReference type="Gene3D" id="2.60.120.260">
    <property type="entry name" value="Galactose-binding domain-like"/>
    <property type="match status" value="3"/>
</dbReference>
<dbReference type="Gene3D" id="4.10.1080.10">
    <property type="entry name" value="TSP type-3 repeat"/>
    <property type="match status" value="2"/>
</dbReference>
<gene>
    <name evidence="8" type="ORF">HHL09_01095</name>
</gene>
<evidence type="ECO:0000256" key="5">
    <source>
        <dbReference type="SAM" id="MobiDB-lite"/>
    </source>
</evidence>
<dbReference type="InterPro" id="IPR000421">
    <property type="entry name" value="FA58C"/>
</dbReference>
<name>A0A858RCW0_9BACT</name>
<evidence type="ECO:0000256" key="3">
    <source>
        <dbReference type="ARBA" id="ARBA00022729"/>
    </source>
</evidence>
<comment type="subcellular location">
    <subcellularLocation>
        <location evidence="1">Secreted</location>
    </subcellularLocation>
</comment>
<keyword evidence="3 6" id="KW-0732">Signal</keyword>
<evidence type="ECO:0000256" key="1">
    <source>
        <dbReference type="ARBA" id="ARBA00004613"/>
    </source>
</evidence>
<dbReference type="Pfam" id="PF18884">
    <property type="entry name" value="TSP3_bac"/>
    <property type="match status" value="8"/>
</dbReference>
<dbReference type="KEGG" id="luo:HHL09_01095"/>
<dbReference type="PROSITE" id="PS50022">
    <property type="entry name" value="FA58C_3"/>
    <property type="match status" value="2"/>
</dbReference>
<accession>A0A858RCW0</accession>
<dbReference type="InterPro" id="IPR028974">
    <property type="entry name" value="TSP_type-3_rpt"/>
</dbReference>
<dbReference type="EMBL" id="CP051774">
    <property type="protein sequence ID" value="QJE94438.1"/>
    <property type="molecule type" value="Genomic_DNA"/>
</dbReference>
<dbReference type="SUPFAM" id="SSF49785">
    <property type="entry name" value="Galactose-binding domain-like"/>
    <property type="match status" value="3"/>
</dbReference>
<dbReference type="Proteomes" id="UP000501812">
    <property type="component" value="Chromosome"/>
</dbReference>
<dbReference type="SUPFAM" id="SSF103647">
    <property type="entry name" value="TSP type-3 repeat"/>
    <property type="match status" value="1"/>
</dbReference>
<dbReference type="RefSeq" id="WP_169452659.1">
    <property type="nucleotide sequence ID" value="NZ_CP051774.1"/>
</dbReference>
<feature type="chain" id="PRO_5032553867" evidence="6">
    <location>
        <begin position="22"/>
        <end position="1471"/>
    </location>
</feature>
<evidence type="ECO:0000313" key="8">
    <source>
        <dbReference type="EMBL" id="QJE94438.1"/>
    </source>
</evidence>
<feature type="domain" description="F5/8 type C" evidence="7">
    <location>
        <begin position="658"/>
        <end position="814"/>
    </location>
</feature>
<evidence type="ECO:0000256" key="6">
    <source>
        <dbReference type="SAM" id="SignalP"/>
    </source>
</evidence>
<dbReference type="InterPro" id="IPR059100">
    <property type="entry name" value="TSP3_bac"/>
</dbReference>
<dbReference type="PANTHER" id="PTHR37467">
    <property type="entry name" value="EXPORTED CALCIUM-BINDING GLYCOPROTEIN-RELATED"/>
    <property type="match status" value="1"/>
</dbReference>
<proteinExistence type="predicted"/>
<feature type="signal peptide" evidence="6">
    <location>
        <begin position="1"/>
        <end position="21"/>
    </location>
</feature>
<dbReference type="InterPro" id="IPR008979">
    <property type="entry name" value="Galactose-bd-like_sf"/>
</dbReference>
<keyword evidence="4" id="KW-0106">Calcium</keyword>
<keyword evidence="2" id="KW-0964">Secreted</keyword>
<feature type="compositionally biased region" description="Polar residues" evidence="5">
    <location>
        <begin position="603"/>
        <end position="612"/>
    </location>
</feature>
<feature type="region of interest" description="Disordered" evidence="5">
    <location>
        <begin position="957"/>
        <end position="977"/>
    </location>
</feature>
<dbReference type="GO" id="GO:0005509">
    <property type="term" value="F:calcium ion binding"/>
    <property type="evidence" value="ECO:0007669"/>
    <property type="project" value="InterPro"/>
</dbReference>
<sequence length="1471" mass="155766">MKNPRYPIWGALCSLITAAHCAPVTWTTGPTSIDAQNENSISLNGTLFHAGSWGPGGTTAPITLTLPSETITFENLTAGATLGTLNAIATGGEFTNNDLWIPTTTPDANFLSVMRGMNPDGPNPKVVTVGRLVVGKQYQVQLFTSDDRACCSGRTQEWSDNSTDGLGSETSTFTMGSSSYVIGTFTANATTQNFYVRGVAQGQTGVTAYILRDLSPDTDGDGIPDHVEIPSPILNENDPADAEADPDNDEVTNLVEYQKGLDMNDNDTDNDGLLDGEEVNIYFTNPKVVDTDGDSIGDAEEFDLNGNPLLTDTDADFFPDGYEKLAGTQLDNSSSTPGSLHITNAGALLGSDLTDPENDINDSTPAGANFNWVSATASSKASFGADESAFNVFDNKVGGGEMKWCCDGANPSQNVTVQFAQYTRLSHFTITSQNDGADFDPRVWEIQGSNDGTNFATIARIDYPNVSIWTGRNQTLRVDLPTPSLPYKYFRYIFFRTGGGQHALNELEYFGTQSNTDGDTDGLPLLYEQVYSSFLNDANAADAAADQDGDTLSNLTEFNMGTKPDVKDSDGDGLDDNLEGPVGANPLVADTDGDGLPDGQEVTLGTSPTNGDSDGDHFRDAYEVTAGSDPTDFDSTPGDVVITARGNGAGALIGGDITDPDNNGNDSTDLGSGFDWASITATSKASFSPSEGAFNIFDNKLGGGEAKWCCDPAPQSVTIQMPASVALTHFTIASSNDAPERDPRVFAIQGSNDGVTFTNIFSLNDPGASLWTSRDQVVEFTLPAPAANYTYLRYSVTATAGTMHALGEIEFFGNQGTVSDTDGDGMPNFWEVQYGLNPNSNADKTTDLDNDGLNNFDEYTVGTIPNDNDTDDDQLLDGAEAPAGGNPLDPDTDDDTLPDGPEVNTYGSRPDLRDTDSDNFGDAYEVARGTNPANASSTPFGATLQFLGTGTGALLGRDVTDRDNDGSDATPAGSGFDWTSITATTKADFGGNEGTFNVFDNKVGGGEAKMCCDPPPMDITVNLPYAVRLTHFTVTSSNDSPARDPRVWSVQGSNDGVTFTDIYTHLDTSAEVWTARDQVARFNLASAAPAYTWIRFHVASTGGNQVALGEIEYFGIEQDTDGDGLPDFYEVKNSSFLSPTNPNDAALDQDGDGLSNLLEYQNHTNPQIGDSDQDGLTDLAEVNGDTDPLLADTDGDQIIDGAEVHWGSDPTAVDSLPNFPAVDWGTATNITGNLSDFITTGTLVHAWTGGGTEVNVPGVATFSPGPSLGGRETGVDPFARANADYDALLDAASTAGQARFLEVRGLIPGQSYRIQVWVADTRTGNEGRSWNVGTYDLDDESVTLESGEAGNEAAKPGQFVTGTFVASYETHYIYIEGLTTGGAQYNAVTVHMTSVPPQPAKVTSITRVGNSVQITVTNLDTTKSYKLRRSSPTLTGFADLQGPFTPSGTTQVLTDNAPPAGKAFYIIQDVP</sequence>
<organism evidence="8 9">
    <name type="scientific">Luteolibacter luteus</name>
    <dbReference type="NCBI Taxonomy" id="2728835"/>
    <lineage>
        <taxon>Bacteria</taxon>
        <taxon>Pseudomonadati</taxon>
        <taxon>Verrucomicrobiota</taxon>
        <taxon>Verrucomicrobiia</taxon>
        <taxon>Verrucomicrobiales</taxon>
        <taxon>Verrucomicrobiaceae</taxon>
        <taxon>Luteolibacter</taxon>
    </lineage>
</organism>